<dbReference type="EMBL" id="AP025226">
    <property type="protein sequence ID" value="BDB98550.1"/>
    <property type="molecule type" value="Genomic_DNA"/>
</dbReference>
<gene>
    <name evidence="2" type="ORF">SACC_15670</name>
</gene>
<evidence type="ECO:0008006" key="4">
    <source>
        <dbReference type="Google" id="ProtNLM"/>
    </source>
</evidence>
<dbReference type="SUPFAM" id="SSF101478">
    <property type="entry name" value="ADP-ribosylglycohydrolase"/>
    <property type="match status" value="1"/>
</dbReference>
<keyword evidence="3" id="KW-1185">Reference proteome</keyword>
<dbReference type="AlphaFoldDB" id="A0AAQ4CRW9"/>
<feature type="binding site" evidence="1">
    <location>
        <position position="31"/>
    </location>
    <ligand>
        <name>Mg(2+)</name>
        <dbReference type="ChEBI" id="CHEBI:18420"/>
        <label>1</label>
    </ligand>
</feature>
<dbReference type="InterPro" id="IPR036705">
    <property type="entry name" value="Ribosyl_crysJ1_sf"/>
</dbReference>
<comment type="cofactor">
    <cofactor evidence="1">
        <name>Mg(2+)</name>
        <dbReference type="ChEBI" id="CHEBI:18420"/>
    </cofactor>
    <text evidence="1">Binds 2 magnesium ions per subunit.</text>
</comment>
<dbReference type="GO" id="GO:0046872">
    <property type="term" value="F:metal ion binding"/>
    <property type="evidence" value="ECO:0007669"/>
    <property type="project" value="UniProtKB-KW"/>
</dbReference>
<name>A0AAQ4CRW9_9CREN</name>
<protein>
    <recommendedName>
        <fullName evidence="4">ADP-ribosylglycohydrolase</fullName>
    </recommendedName>
</protein>
<proteinExistence type="predicted"/>
<keyword evidence="1" id="KW-0479">Metal-binding</keyword>
<accession>A0AAQ4CRW9</accession>
<reference evidence="2 3" key="1">
    <citation type="journal article" date="2022" name="Microbiol. Resour. Announc.">
        <title>Complete Genome Sequence of the Hyperthermophilic and Acidophilic Archaeon Saccharolobus caldissimus Strain HS-3T.</title>
        <authorList>
            <person name="Sakai H.D."/>
            <person name="Kurosawa N."/>
        </authorList>
    </citation>
    <scope>NUCLEOTIDE SEQUENCE [LARGE SCALE GENOMIC DNA]</scope>
    <source>
        <strain evidence="2 3">JCM32116</strain>
    </source>
</reference>
<evidence type="ECO:0000313" key="3">
    <source>
        <dbReference type="Proteomes" id="UP001319921"/>
    </source>
</evidence>
<feature type="binding site" evidence="1">
    <location>
        <position position="30"/>
    </location>
    <ligand>
        <name>Mg(2+)</name>
        <dbReference type="ChEBI" id="CHEBI:18420"/>
        <label>1</label>
    </ligand>
</feature>
<feature type="binding site" evidence="1">
    <location>
        <position position="28"/>
    </location>
    <ligand>
        <name>Mg(2+)</name>
        <dbReference type="ChEBI" id="CHEBI:18420"/>
        <label>1</label>
    </ligand>
</feature>
<organism evidence="2 3">
    <name type="scientific">Saccharolobus caldissimus</name>
    <dbReference type="NCBI Taxonomy" id="1702097"/>
    <lineage>
        <taxon>Archaea</taxon>
        <taxon>Thermoproteota</taxon>
        <taxon>Thermoprotei</taxon>
        <taxon>Sulfolobales</taxon>
        <taxon>Sulfolobaceae</taxon>
        <taxon>Saccharolobus</taxon>
    </lineage>
</organism>
<dbReference type="InterPro" id="IPR005502">
    <property type="entry name" value="Ribosyl_crysJ1"/>
</dbReference>
<dbReference type="Pfam" id="PF03747">
    <property type="entry name" value="ADP_ribosyl_GH"/>
    <property type="match status" value="1"/>
</dbReference>
<sequence length="83" mass="9281">MPCVLFIVKKFREKPQRAILEAVNYTRDSDTIASIVGAIMGAIYGKSAFRKEWIDGLSGRLLINGKDGVVFEMIDEVKSWLSS</sequence>
<dbReference type="Proteomes" id="UP001319921">
    <property type="component" value="Chromosome"/>
</dbReference>
<evidence type="ECO:0000313" key="2">
    <source>
        <dbReference type="EMBL" id="BDB98550.1"/>
    </source>
</evidence>
<keyword evidence="1" id="KW-0460">Magnesium</keyword>
<evidence type="ECO:0000256" key="1">
    <source>
        <dbReference type="PIRSR" id="PIRSR605502-1"/>
    </source>
</evidence>
<dbReference type="Gene3D" id="1.10.4080.10">
    <property type="entry name" value="ADP-ribosylation/Crystallin J1"/>
    <property type="match status" value="1"/>
</dbReference>
<dbReference type="KEGG" id="scas:SACC_15670"/>